<dbReference type="OrthoDB" id="10057212at2759"/>
<dbReference type="EMBL" id="CAJNOJ010000170">
    <property type="protein sequence ID" value="CAF1237033.1"/>
    <property type="molecule type" value="Genomic_DNA"/>
</dbReference>
<accession>A0A815CGN9</accession>
<dbReference type="Pfam" id="PF01873">
    <property type="entry name" value="eIF-5_eIF-2B"/>
    <property type="match status" value="1"/>
</dbReference>
<dbReference type="PANTHER" id="PTHR23001:SF7">
    <property type="entry name" value="EUKARYOTIC TRANSLATION INITIATION FACTOR 5"/>
    <property type="match status" value="1"/>
</dbReference>
<dbReference type="Pfam" id="PF02020">
    <property type="entry name" value="W2"/>
    <property type="match status" value="1"/>
</dbReference>
<dbReference type="PROSITE" id="PS51363">
    <property type="entry name" value="W2"/>
    <property type="match status" value="1"/>
</dbReference>
<feature type="domain" description="W2" evidence="7">
    <location>
        <begin position="164"/>
        <end position="325"/>
    </location>
</feature>
<comment type="caution">
    <text evidence="9">The sequence shown here is derived from an EMBL/GenBank/DDBJ whole genome shotgun (WGS) entry which is preliminary data.</text>
</comment>
<dbReference type="Gene3D" id="1.25.40.180">
    <property type="match status" value="1"/>
</dbReference>
<dbReference type="InterPro" id="IPR045196">
    <property type="entry name" value="IF2/IF5"/>
</dbReference>
<dbReference type="SUPFAM" id="SSF75689">
    <property type="entry name" value="Zinc-binding domain of translation initiation factor 2 beta"/>
    <property type="match status" value="1"/>
</dbReference>
<evidence type="ECO:0000313" key="9">
    <source>
        <dbReference type="EMBL" id="CAF1283367.1"/>
    </source>
</evidence>
<keyword evidence="6" id="KW-0342">GTP-binding</keyword>
<dbReference type="Proteomes" id="UP000663828">
    <property type="component" value="Unassembled WGS sequence"/>
</dbReference>
<dbReference type="PANTHER" id="PTHR23001">
    <property type="entry name" value="EUKARYOTIC TRANSLATION INITIATION FACTOR"/>
    <property type="match status" value="1"/>
</dbReference>
<keyword evidence="4" id="KW-0547">Nucleotide-binding</keyword>
<dbReference type="InterPro" id="IPR002735">
    <property type="entry name" value="Transl_init_fac_IF2/IF5_dom"/>
</dbReference>
<dbReference type="InterPro" id="IPR003307">
    <property type="entry name" value="W2_domain"/>
</dbReference>
<dbReference type="EMBL" id="CAJNOR010002360">
    <property type="protein sequence ID" value="CAF1283367.1"/>
    <property type="molecule type" value="Genomic_DNA"/>
</dbReference>
<evidence type="ECO:0000256" key="3">
    <source>
        <dbReference type="ARBA" id="ARBA00022540"/>
    </source>
</evidence>
<reference evidence="9" key="1">
    <citation type="submission" date="2021-02" db="EMBL/GenBank/DDBJ databases">
        <authorList>
            <person name="Nowell W R."/>
        </authorList>
    </citation>
    <scope>NUCLEOTIDE SEQUENCE</scope>
</reference>
<evidence type="ECO:0000256" key="5">
    <source>
        <dbReference type="ARBA" id="ARBA00022917"/>
    </source>
</evidence>
<dbReference type="AlphaFoldDB" id="A0A815CGN9"/>
<dbReference type="Proteomes" id="UP000663852">
    <property type="component" value="Unassembled WGS sequence"/>
</dbReference>
<gene>
    <name evidence="8" type="ORF">EDS130_LOCUS27248</name>
    <name evidence="9" type="ORF">XAT740_LOCUS27939</name>
</gene>
<protein>
    <recommendedName>
        <fullName evidence="2">Eukaryotic translation initiation factor 5</fullName>
    </recommendedName>
</protein>
<dbReference type="GO" id="GO:0005525">
    <property type="term" value="F:GTP binding"/>
    <property type="evidence" value="ECO:0007669"/>
    <property type="project" value="UniProtKB-KW"/>
</dbReference>
<dbReference type="Gene3D" id="2.20.25.350">
    <property type="match status" value="1"/>
</dbReference>
<dbReference type="InterPro" id="IPR016190">
    <property type="entry name" value="Transl_init_fac_IF2/IF5_Zn-bd"/>
</dbReference>
<dbReference type="Gene3D" id="3.30.30.170">
    <property type="match status" value="1"/>
</dbReference>
<evidence type="ECO:0000256" key="1">
    <source>
        <dbReference type="ARBA" id="ARBA00010397"/>
    </source>
</evidence>
<organism evidence="9 10">
    <name type="scientific">Adineta ricciae</name>
    <name type="common">Rotifer</name>
    <dbReference type="NCBI Taxonomy" id="249248"/>
    <lineage>
        <taxon>Eukaryota</taxon>
        <taxon>Metazoa</taxon>
        <taxon>Spiralia</taxon>
        <taxon>Gnathifera</taxon>
        <taxon>Rotifera</taxon>
        <taxon>Eurotatoria</taxon>
        <taxon>Bdelloidea</taxon>
        <taxon>Adinetida</taxon>
        <taxon>Adinetidae</taxon>
        <taxon>Adineta</taxon>
    </lineage>
</organism>
<dbReference type="InterPro" id="IPR016189">
    <property type="entry name" value="Transl_init_fac_IF2/IF5_N"/>
</dbReference>
<dbReference type="SMART" id="SM00653">
    <property type="entry name" value="eIF2B_5"/>
    <property type="match status" value="1"/>
</dbReference>
<dbReference type="InterPro" id="IPR016024">
    <property type="entry name" value="ARM-type_fold"/>
</dbReference>
<dbReference type="GO" id="GO:0005092">
    <property type="term" value="F:GDP-dissociation inhibitor activity"/>
    <property type="evidence" value="ECO:0007669"/>
    <property type="project" value="TreeGrafter"/>
</dbReference>
<evidence type="ECO:0000256" key="6">
    <source>
        <dbReference type="ARBA" id="ARBA00023134"/>
    </source>
</evidence>
<dbReference type="SUPFAM" id="SSF48371">
    <property type="entry name" value="ARM repeat"/>
    <property type="match status" value="1"/>
</dbReference>
<keyword evidence="10" id="KW-1185">Reference proteome</keyword>
<evidence type="ECO:0000313" key="8">
    <source>
        <dbReference type="EMBL" id="CAF1237033.1"/>
    </source>
</evidence>
<dbReference type="SUPFAM" id="SSF100966">
    <property type="entry name" value="Translation initiation factor 2 beta, aIF2beta, N-terminal domain"/>
    <property type="match status" value="1"/>
</dbReference>
<sequence>MMPKLVVQVMNRSNHSKTILINITNVAKSLHRSPLYITKYFSFELSTSMEFDEKSNFYMLNGEYHQGKLQDLLNNFIIQFVLCRSCENPETELSCKNDKICQRCYACGNQSKTNSEDHKLVKFILRNPSKIHENKNNQYDSNTNEQEKCFSQQDNSTIDDDFFDEDYEKFRSLFQKKKLLKQLNDLNSIEELIYQSKRANIGIKIPFYIATNLFTNEILKEIDRYEILLREICRNNEDQYALLDGIAIVICSNEDLHKKLSNEKQISNIFYKLYDKDIVAEEVFYDWYEKESNRIVQKTIETDIHKYANEFIRWLKTAEEINDDQNISNNST</sequence>
<dbReference type="SMART" id="SM00515">
    <property type="entry name" value="eIF5C"/>
    <property type="match status" value="1"/>
</dbReference>
<name>A0A815CGN9_ADIRI</name>
<proteinExistence type="inferred from homology"/>
<evidence type="ECO:0000259" key="7">
    <source>
        <dbReference type="PROSITE" id="PS51363"/>
    </source>
</evidence>
<dbReference type="GO" id="GO:0003743">
    <property type="term" value="F:translation initiation factor activity"/>
    <property type="evidence" value="ECO:0007669"/>
    <property type="project" value="UniProtKB-KW"/>
</dbReference>
<dbReference type="GO" id="GO:0071074">
    <property type="term" value="F:eukaryotic initiation factor eIF2 binding"/>
    <property type="evidence" value="ECO:0007669"/>
    <property type="project" value="TreeGrafter"/>
</dbReference>
<keyword evidence="5" id="KW-0648">Protein biosynthesis</keyword>
<dbReference type="GO" id="GO:0001732">
    <property type="term" value="P:formation of cytoplasmic translation initiation complex"/>
    <property type="evidence" value="ECO:0007669"/>
    <property type="project" value="TreeGrafter"/>
</dbReference>
<evidence type="ECO:0000256" key="4">
    <source>
        <dbReference type="ARBA" id="ARBA00022741"/>
    </source>
</evidence>
<keyword evidence="3" id="KW-0396">Initiation factor</keyword>
<evidence type="ECO:0000313" key="10">
    <source>
        <dbReference type="Proteomes" id="UP000663828"/>
    </source>
</evidence>
<comment type="similarity">
    <text evidence="1">Belongs to the eIF-2-beta/eIF-5 family.</text>
</comment>
<dbReference type="GO" id="GO:0005829">
    <property type="term" value="C:cytosol"/>
    <property type="evidence" value="ECO:0007669"/>
    <property type="project" value="TreeGrafter"/>
</dbReference>
<evidence type="ECO:0000256" key="2">
    <source>
        <dbReference type="ARBA" id="ARBA00018059"/>
    </source>
</evidence>